<dbReference type="Pfam" id="PF13340">
    <property type="entry name" value="DUF4096"/>
    <property type="match status" value="1"/>
</dbReference>
<dbReference type="RefSeq" id="WP_011487236.1">
    <property type="nucleotide sequence ID" value="NC_007951.1"/>
</dbReference>
<dbReference type="KEGG" id="bxb:DR64_1217"/>
<keyword evidence="4" id="KW-1185">Reference proteome</keyword>
<dbReference type="EMBL" id="CP000270">
    <property type="protein sequence ID" value="ABE29468.1"/>
    <property type="molecule type" value="Genomic_DNA"/>
</dbReference>
<dbReference type="Proteomes" id="UP000001817">
    <property type="component" value="Chromosome 1"/>
</dbReference>
<proteinExistence type="predicted"/>
<name>Q143M1_PARXL</name>
<dbReference type="Pfam" id="PF01609">
    <property type="entry name" value="DDE_Tnp_1"/>
    <property type="match status" value="1"/>
</dbReference>
<dbReference type="AlphaFoldDB" id="Q143M1"/>
<accession>Q143M1</accession>
<dbReference type="PANTHER" id="PTHR30007:SF1">
    <property type="entry name" value="BLR1914 PROTEIN"/>
    <property type="match status" value="1"/>
</dbReference>
<dbReference type="KEGG" id="bxe:Bxe_A3519"/>
<sequence>MIRTLPSDDVWKRVEAILPGKEGDRGRTATDNRWFLEAVLWIGHTGSPWRDLPAEFGRWHTVYMRFARWRRRGVWQRIALAMAGETEVEHILIDSTIVRAHPHSASASKKRPAGAWAFAGRPEYQAASGRGAAGRPLRLIVTEGQVHDISCAKELVKRLRAKAVIADKGYDSRAFVQAVRSTGAKVVIPPRSNRKSTRRYSRMLYRTRNVIERFFNRIKHFRRVTTRYGKVADSYLVFAYLACAFGPFVKM</sequence>
<dbReference type="STRING" id="266265.Bxe_A3519"/>
<organism evidence="3 4">
    <name type="scientific">Paraburkholderia xenovorans (strain LB400)</name>
    <dbReference type="NCBI Taxonomy" id="266265"/>
    <lineage>
        <taxon>Bacteria</taxon>
        <taxon>Pseudomonadati</taxon>
        <taxon>Pseudomonadota</taxon>
        <taxon>Betaproteobacteria</taxon>
        <taxon>Burkholderiales</taxon>
        <taxon>Burkholderiaceae</taxon>
        <taxon>Paraburkholderia</taxon>
    </lineage>
</organism>
<reference evidence="3 4" key="1">
    <citation type="journal article" date="2006" name="Proc. Natl. Acad. Sci. U.S.A.">
        <title>Burkholderia xenovorans LB400 harbors a multi-replicon, 9.73-Mbp genome shaped for versatility.</title>
        <authorList>
            <person name="Chain P.S."/>
            <person name="Denef V.J."/>
            <person name="Konstantinidis K.T."/>
            <person name="Vergez L.M."/>
            <person name="Agullo L."/>
            <person name="Reyes V.L."/>
            <person name="Hauser L."/>
            <person name="Cordova M."/>
            <person name="Gomez L."/>
            <person name="Gonzalez M."/>
            <person name="Land M."/>
            <person name="Lao V."/>
            <person name="Larimer F."/>
            <person name="LiPuma J.J."/>
            <person name="Mahenthiralingam E."/>
            <person name="Malfatti S.A."/>
            <person name="Marx C.J."/>
            <person name="Parnell J.J."/>
            <person name="Ramette A."/>
            <person name="Richardson P."/>
            <person name="Seeger M."/>
            <person name="Smith D."/>
            <person name="Spilker T."/>
            <person name="Sul W.J."/>
            <person name="Tsoi T.V."/>
            <person name="Ulrich L.E."/>
            <person name="Zhulin I.B."/>
            <person name="Tiedje J.M."/>
        </authorList>
    </citation>
    <scope>NUCLEOTIDE SEQUENCE [LARGE SCALE GENOMIC DNA]</scope>
    <source>
        <strain evidence="3 4">LB400</strain>
    </source>
</reference>
<dbReference type="GO" id="GO:0004803">
    <property type="term" value="F:transposase activity"/>
    <property type="evidence" value="ECO:0007669"/>
    <property type="project" value="InterPro"/>
</dbReference>
<dbReference type="NCBIfam" id="NF033580">
    <property type="entry name" value="transpos_IS5_3"/>
    <property type="match status" value="1"/>
</dbReference>
<dbReference type="eggNOG" id="COG3293">
    <property type="taxonomic scope" value="Bacteria"/>
</dbReference>
<dbReference type="InterPro" id="IPR002559">
    <property type="entry name" value="Transposase_11"/>
</dbReference>
<feature type="domain" description="Transposase IS4-like" evidence="1">
    <location>
        <begin position="89"/>
        <end position="243"/>
    </location>
</feature>
<dbReference type="InterPro" id="IPR025161">
    <property type="entry name" value="IS402-like_dom"/>
</dbReference>
<evidence type="ECO:0000259" key="2">
    <source>
        <dbReference type="Pfam" id="PF13340"/>
    </source>
</evidence>
<protein>
    <submittedName>
        <fullName evidence="3">Transposase</fullName>
    </submittedName>
</protein>
<evidence type="ECO:0000259" key="1">
    <source>
        <dbReference type="Pfam" id="PF01609"/>
    </source>
</evidence>
<evidence type="ECO:0000313" key="3">
    <source>
        <dbReference type="EMBL" id="ABE29468.1"/>
    </source>
</evidence>
<dbReference type="OrthoDB" id="8781865at2"/>
<feature type="domain" description="Insertion element IS402-like" evidence="2">
    <location>
        <begin position="7"/>
        <end position="78"/>
    </location>
</feature>
<dbReference type="GO" id="GO:0003677">
    <property type="term" value="F:DNA binding"/>
    <property type="evidence" value="ECO:0007669"/>
    <property type="project" value="InterPro"/>
</dbReference>
<dbReference type="GO" id="GO:0006313">
    <property type="term" value="P:DNA transposition"/>
    <property type="evidence" value="ECO:0007669"/>
    <property type="project" value="InterPro"/>
</dbReference>
<evidence type="ECO:0000313" key="4">
    <source>
        <dbReference type="Proteomes" id="UP000001817"/>
    </source>
</evidence>
<dbReference type="PANTHER" id="PTHR30007">
    <property type="entry name" value="PHP DOMAIN PROTEIN"/>
    <property type="match status" value="1"/>
</dbReference>
<gene>
    <name evidence="3" type="ORF">Bxe_A3519</name>
</gene>